<keyword evidence="2" id="KW-0378">Hydrolase</keyword>
<proteinExistence type="predicted"/>
<dbReference type="OrthoDB" id="6685144at2"/>
<dbReference type="GO" id="GO:0016787">
    <property type="term" value="F:hydrolase activity"/>
    <property type="evidence" value="ECO:0007669"/>
    <property type="project" value="UniProtKB-KW"/>
</dbReference>
<dbReference type="RefSeq" id="WP_096487449.1">
    <property type="nucleotide sequence ID" value="NZ_AP014809.1"/>
</dbReference>
<evidence type="ECO:0000313" key="3">
    <source>
        <dbReference type="Proteomes" id="UP000218288"/>
    </source>
</evidence>
<dbReference type="Proteomes" id="UP000218288">
    <property type="component" value="Chromosome"/>
</dbReference>
<dbReference type="Gene3D" id="3.40.50.850">
    <property type="entry name" value="Isochorismatase-like"/>
    <property type="match status" value="1"/>
</dbReference>
<dbReference type="SUPFAM" id="SSF52499">
    <property type="entry name" value="Isochorismatase-like hydrolases"/>
    <property type="match status" value="1"/>
</dbReference>
<evidence type="ECO:0000259" key="1">
    <source>
        <dbReference type="Pfam" id="PF00857"/>
    </source>
</evidence>
<accession>A0A160PNR6</accession>
<dbReference type="Pfam" id="PF00857">
    <property type="entry name" value="Isochorismatase"/>
    <property type="match status" value="1"/>
</dbReference>
<organism evidence="2 3">
    <name type="scientific">Methylorubrum populi</name>
    <dbReference type="NCBI Taxonomy" id="223967"/>
    <lineage>
        <taxon>Bacteria</taxon>
        <taxon>Pseudomonadati</taxon>
        <taxon>Pseudomonadota</taxon>
        <taxon>Alphaproteobacteria</taxon>
        <taxon>Hyphomicrobiales</taxon>
        <taxon>Methylobacteriaceae</taxon>
        <taxon>Methylorubrum</taxon>
    </lineage>
</organism>
<evidence type="ECO:0000313" key="2">
    <source>
        <dbReference type="EMBL" id="BAU93770.1"/>
    </source>
</evidence>
<sequence length="168" mass="18060">MAPERQALLVVDVQASFGVPEAVVAGIAALSRSLHTVATVERHDEAVTPFARQLGWRPPVDEAPLVPADRLFVKHGYLPPPALIEHFRALGVERVLVCGVQAETCCLAAGFMLFDAGLQPTLLRWLSVGSSLDRSAALGAAIWRHHFGSVLDGPEELQLGLEPLPYPS</sequence>
<reference evidence="2 3" key="1">
    <citation type="journal article" date="2016" name="Genome Announc.">
        <title>Complete Genome Sequence of Methylobacterium populi P-1M, Isolated from Pink-Pigmented Household Biofilm.</title>
        <authorList>
            <person name="Morohoshi T."/>
            <person name="Ikeda T."/>
        </authorList>
    </citation>
    <scope>NUCLEOTIDE SEQUENCE [LARGE SCALE GENOMIC DNA]</scope>
    <source>
        <strain evidence="2 3">P-1M</strain>
    </source>
</reference>
<name>A0A160PNR6_9HYPH</name>
<protein>
    <submittedName>
        <fullName evidence="2">Hydrolase</fullName>
    </submittedName>
</protein>
<dbReference type="InterPro" id="IPR036380">
    <property type="entry name" value="Isochorismatase-like_sf"/>
</dbReference>
<feature type="domain" description="Isochorismatase-like" evidence="1">
    <location>
        <begin position="7"/>
        <end position="124"/>
    </location>
</feature>
<dbReference type="InterPro" id="IPR000868">
    <property type="entry name" value="Isochorismatase-like_dom"/>
</dbReference>
<dbReference type="EMBL" id="AP014809">
    <property type="protein sequence ID" value="BAU93770.1"/>
    <property type="molecule type" value="Genomic_DNA"/>
</dbReference>
<gene>
    <name evidence="2" type="ORF">MPPM_5165</name>
</gene>
<dbReference type="AlphaFoldDB" id="A0A160PNR6"/>